<dbReference type="EMBL" id="BMRE01000004">
    <property type="protein sequence ID" value="GGU26746.1"/>
    <property type="molecule type" value="Genomic_DNA"/>
</dbReference>
<reference evidence="2" key="1">
    <citation type="journal article" date="2019" name="Int. J. Syst. Evol. Microbiol.">
        <title>The Global Catalogue of Microorganisms (GCM) 10K type strain sequencing project: providing services to taxonomists for standard genome sequencing and annotation.</title>
        <authorList>
            <consortium name="The Broad Institute Genomics Platform"/>
            <consortium name="The Broad Institute Genome Sequencing Center for Infectious Disease"/>
            <person name="Wu L."/>
            <person name="Ma J."/>
        </authorList>
    </citation>
    <scope>NUCLEOTIDE SEQUENCE [LARGE SCALE GENOMIC DNA]</scope>
    <source>
        <strain evidence="2">JCM 3296</strain>
    </source>
</reference>
<gene>
    <name evidence="1" type="ORF">GCM10010178_18950</name>
</gene>
<sequence length="100" mass="10975">MTAQPADLREPVHLPRLSRIDPQHFDNATQIFPIGGEAPVLDLRDLLLLAPDQLGELGLVHSRGVAAQAHELAQLQALRREVGGQGLSTVHCRETRESRC</sequence>
<comment type="caution">
    <text evidence="1">The sequence shown here is derived from an EMBL/GenBank/DDBJ whole genome shotgun (WGS) entry which is preliminary data.</text>
</comment>
<evidence type="ECO:0000313" key="2">
    <source>
        <dbReference type="Proteomes" id="UP000649573"/>
    </source>
</evidence>
<proteinExistence type="predicted"/>
<keyword evidence="2" id="KW-1185">Reference proteome</keyword>
<dbReference type="Proteomes" id="UP000649573">
    <property type="component" value="Unassembled WGS sequence"/>
</dbReference>
<protein>
    <submittedName>
        <fullName evidence="1">Uncharacterized protein</fullName>
    </submittedName>
</protein>
<accession>A0ABQ2UGX0</accession>
<name>A0ABQ2UGX0_9PSEU</name>
<organism evidence="1 2">
    <name type="scientific">Lentzea flava</name>
    <dbReference type="NCBI Taxonomy" id="103732"/>
    <lineage>
        <taxon>Bacteria</taxon>
        <taxon>Bacillati</taxon>
        <taxon>Actinomycetota</taxon>
        <taxon>Actinomycetes</taxon>
        <taxon>Pseudonocardiales</taxon>
        <taxon>Pseudonocardiaceae</taxon>
        <taxon>Lentzea</taxon>
    </lineage>
</organism>
<evidence type="ECO:0000313" key="1">
    <source>
        <dbReference type="EMBL" id="GGU26746.1"/>
    </source>
</evidence>